<organism evidence="5 6">
    <name type="scientific">Tegillarca granosa</name>
    <name type="common">Malaysian cockle</name>
    <name type="synonym">Anadara granosa</name>
    <dbReference type="NCBI Taxonomy" id="220873"/>
    <lineage>
        <taxon>Eukaryota</taxon>
        <taxon>Metazoa</taxon>
        <taxon>Spiralia</taxon>
        <taxon>Lophotrochozoa</taxon>
        <taxon>Mollusca</taxon>
        <taxon>Bivalvia</taxon>
        <taxon>Autobranchia</taxon>
        <taxon>Pteriomorphia</taxon>
        <taxon>Arcoida</taxon>
        <taxon>Arcoidea</taxon>
        <taxon>Arcidae</taxon>
        <taxon>Tegillarca</taxon>
    </lineage>
</organism>
<dbReference type="Proteomes" id="UP001217089">
    <property type="component" value="Unassembled WGS sequence"/>
</dbReference>
<dbReference type="InterPro" id="IPR036179">
    <property type="entry name" value="Ig-like_dom_sf"/>
</dbReference>
<dbReference type="InterPro" id="IPR050958">
    <property type="entry name" value="Cell_Adh-Cytoskel_Orgn"/>
</dbReference>
<dbReference type="Gene3D" id="2.60.40.10">
    <property type="entry name" value="Immunoglobulins"/>
    <property type="match status" value="1"/>
</dbReference>
<dbReference type="CDD" id="cd00096">
    <property type="entry name" value="Ig"/>
    <property type="match status" value="1"/>
</dbReference>
<dbReference type="EMBL" id="JARBDR010000813">
    <property type="protein sequence ID" value="KAJ8306588.1"/>
    <property type="molecule type" value="Genomic_DNA"/>
</dbReference>
<evidence type="ECO:0000256" key="1">
    <source>
        <dbReference type="ARBA" id="ARBA00022729"/>
    </source>
</evidence>
<keyword evidence="1 3" id="KW-0732">Signal</keyword>
<sequence length="155" mass="17772">MSGYHGWNTHRASCLLLTCFMSEFGNQSAIVYVRNYKKLKITVHPDNATVLEYRRFTFHCEANGDSPIHISWFRNNSRLPKKGQNFKVVKRTGALKFFQVRVVDRGFYQCKAENGKESVLSETAYLRVECKQTTVPRYSFNLSLGVAAPNGCYKS</sequence>
<proteinExistence type="predicted"/>
<dbReference type="SMART" id="SM00409">
    <property type="entry name" value="IG"/>
    <property type="match status" value="1"/>
</dbReference>
<evidence type="ECO:0000313" key="6">
    <source>
        <dbReference type="Proteomes" id="UP001217089"/>
    </source>
</evidence>
<accession>A0ABQ9EMV7</accession>
<evidence type="ECO:0000259" key="4">
    <source>
        <dbReference type="PROSITE" id="PS50835"/>
    </source>
</evidence>
<protein>
    <recommendedName>
        <fullName evidence="4">Ig-like domain-containing protein</fullName>
    </recommendedName>
</protein>
<comment type="caution">
    <text evidence="5">The sequence shown here is derived from an EMBL/GenBank/DDBJ whole genome shotgun (WGS) entry which is preliminary data.</text>
</comment>
<reference evidence="5 6" key="1">
    <citation type="submission" date="2022-12" db="EMBL/GenBank/DDBJ databases">
        <title>Chromosome-level genome of Tegillarca granosa.</title>
        <authorList>
            <person name="Kim J."/>
        </authorList>
    </citation>
    <scope>NUCLEOTIDE SEQUENCE [LARGE SCALE GENOMIC DNA]</scope>
    <source>
        <strain evidence="5">Teg-2019</strain>
        <tissue evidence="5">Adductor muscle</tissue>
    </source>
</reference>
<keyword evidence="6" id="KW-1185">Reference proteome</keyword>
<dbReference type="SUPFAM" id="SSF48726">
    <property type="entry name" value="Immunoglobulin"/>
    <property type="match status" value="1"/>
</dbReference>
<dbReference type="PANTHER" id="PTHR45080:SF8">
    <property type="entry name" value="IG-LIKE DOMAIN-CONTAINING PROTEIN"/>
    <property type="match status" value="1"/>
</dbReference>
<dbReference type="InterPro" id="IPR003599">
    <property type="entry name" value="Ig_sub"/>
</dbReference>
<dbReference type="InterPro" id="IPR007110">
    <property type="entry name" value="Ig-like_dom"/>
</dbReference>
<name>A0ABQ9EMV7_TEGGR</name>
<dbReference type="SMART" id="SM00408">
    <property type="entry name" value="IGc2"/>
    <property type="match status" value="1"/>
</dbReference>
<dbReference type="InterPro" id="IPR013783">
    <property type="entry name" value="Ig-like_fold"/>
</dbReference>
<feature type="domain" description="Ig-like" evidence="4">
    <location>
        <begin position="39"/>
        <end position="121"/>
    </location>
</feature>
<dbReference type="PROSITE" id="PS50835">
    <property type="entry name" value="IG_LIKE"/>
    <property type="match status" value="1"/>
</dbReference>
<feature type="chain" id="PRO_5045160860" description="Ig-like domain-containing protein" evidence="3">
    <location>
        <begin position="26"/>
        <end position="155"/>
    </location>
</feature>
<evidence type="ECO:0000256" key="2">
    <source>
        <dbReference type="ARBA" id="ARBA00023157"/>
    </source>
</evidence>
<dbReference type="PANTHER" id="PTHR45080">
    <property type="entry name" value="CONTACTIN 5"/>
    <property type="match status" value="1"/>
</dbReference>
<dbReference type="Pfam" id="PF13927">
    <property type="entry name" value="Ig_3"/>
    <property type="match status" value="1"/>
</dbReference>
<keyword evidence="2" id="KW-1015">Disulfide bond</keyword>
<dbReference type="InterPro" id="IPR003598">
    <property type="entry name" value="Ig_sub2"/>
</dbReference>
<evidence type="ECO:0000313" key="5">
    <source>
        <dbReference type="EMBL" id="KAJ8306588.1"/>
    </source>
</evidence>
<evidence type="ECO:0000256" key="3">
    <source>
        <dbReference type="SAM" id="SignalP"/>
    </source>
</evidence>
<gene>
    <name evidence="5" type="ORF">KUTeg_017133</name>
</gene>
<feature type="signal peptide" evidence="3">
    <location>
        <begin position="1"/>
        <end position="25"/>
    </location>
</feature>